<dbReference type="HOGENOM" id="CLU_121857_0_0_10"/>
<organism evidence="2 3">
    <name type="scientific">Chloroherpeton thalassium (strain ATCC 35110 / GB-78)</name>
    <dbReference type="NCBI Taxonomy" id="517418"/>
    <lineage>
        <taxon>Bacteria</taxon>
        <taxon>Pseudomonadati</taxon>
        <taxon>Chlorobiota</taxon>
        <taxon>Chlorobiia</taxon>
        <taxon>Chlorobiales</taxon>
        <taxon>Chloroherpetonaceae</taxon>
        <taxon>Chloroherpeton</taxon>
    </lineage>
</organism>
<dbReference type="KEGG" id="cts:Ctha_1187"/>
<proteinExistence type="predicted"/>
<dbReference type="RefSeq" id="WP_012499735.1">
    <property type="nucleotide sequence ID" value="NC_011026.1"/>
</dbReference>
<evidence type="ECO:0000259" key="1">
    <source>
        <dbReference type="Pfam" id="PF13785"/>
    </source>
</evidence>
<dbReference type="AlphaFoldDB" id="B3QYM3"/>
<evidence type="ECO:0000313" key="2">
    <source>
        <dbReference type="EMBL" id="ACF13651.1"/>
    </source>
</evidence>
<name>B3QYM3_CHLT3</name>
<keyword evidence="3" id="KW-1185">Reference proteome</keyword>
<protein>
    <recommendedName>
        <fullName evidence="1">DUF4178 domain-containing protein</fullName>
    </recommendedName>
</protein>
<dbReference type="OrthoDB" id="5502786at2"/>
<evidence type="ECO:0000313" key="3">
    <source>
        <dbReference type="Proteomes" id="UP000001208"/>
    </source>
</evidence>
<sequence>MPFNFFFKKKDSEESFDPLKDLVLSKLKVGYILDYDMKTWVVSDYNKYNIDGHVSHEWELTSGREKIYLEREEDDDVFWSVCKKLPIGAIDGGIKKYIMENDDPPEQITVKENKYYMDESGAGFMYKGGLGRGIEFIFWTFVDADDKGFITIEQWGESEFDAVEGIFVEEYQFSNILPGQTKSS</sequence>
<dbReference type="EMBL" id="CP001100">
    <property type="protein sequence ID" value="ACF13651.1"/>
    <property type="molecule type" value="Genomic_DNA"/>
</dbReference>
<accession>B3QYM3</accession>
<dbReference type="STRING" id="517418.Ctha_1187"/>
<dbReference type="Pfam" id="PF13785">
    <property type="entry name" value="DUF4178"/>
    <property type="match status" value="1"/>
</dbReference>
<reference evidence="2 3" key="1">
    <citation type="submission" date="2008-06" db="EMBL/GenBank/DDBJ databases">
        <title>Complete sequence of Chloroherpeton thalassium ATCC 35110.</title>
        <authorList>
            <consortium name="US DOE Joint Genome Institute"/>
            <person name="Lucas S."/>
            <person name="Copeland A."/>
            <person name="Lapidus A."/>
            <person name="Glavina del Rio T."/>
            <person name="Dalin E."/>
            <person name="Tice H."/>
            <person name="Bruce D."/>
            <person name="Goodwin L."/>
            <person name="Pitluck S."/>
            <person name="Schmutz J."/>
            <person name="Larimer F."/>
            <person name="Land M."/>
            <person name="Hauser L."/>
            <person name="Kyrpides N."/>
            <person name="Mikhailova N."/>
            <person name="Liu Z."/>
            <person name="Li T."/>
            <person name="Zhao F."/>
            <person name="Overmann J."/>
            <person name="Bryant D.A."/>
            <person name="Richardson P."/>
        </authorList>
    </citation>
    <scope>NUCLEOTIDE SEQUENCE [LARGE SCALE GENOMIC DNA]</scope>
    <source>
        <strain evidence="3">ATCC 35110 / GB-78</strain>
    </source>
</reference>
<gene>
    <name evidence="2" type="ordered locus">Ctha_1187</name>
</gene>
<dbReference type="Proteomes" id="UP000001208">
    <property type="component" value="Chromosome"/>
</dbReference>
<dbReference type="InterPro" id="IPR025235">
    <property type="entry name" value="DUF4178"/>
</dbReference>
<dbReference type="eggNOG" id="ENOG5032RZV">
    <property type="taxonomic scope" value="Bacteria"/>
</dbReference>
<feature type="domain" description="DUF4178" evidence="1">
    <location>
        <begin position="28"/>
        <end position="169"/>
    </location>
</feature>